<dbReference type="AlphaFoldDB" id="A0AAE1MQ96"/>
<evidence type="ECO:0000313" key="3">
    <source>
        <dbReference type="Proteomes" id="UP001293593"/>
    </source>
</evidence>
<protein>
    <recommendedName>
        <fullName evidence="1">Retrotransposon gag domain-containing protein</fullName>
    </recommendedName>
</protein>
<comment type="caution">
    <text evidence="2">The sequence shown here is derived from an EMBL/GenBank/DDBJ whole genome shotgun (WGS) entry which is preliminary data.</text>
</comment>
<sequence length="324" mass="36332">MNRDNQVPPPPPPDPDVNKAIMEFRIPDLNKLSSDITPPTINDGHFEIKGVMIQMLNAAEQFGGLPSEDPHLHLKTFLEVCDSFVIPGIPHDTVQIKFFPFSLRDKARMWLNNLPANFITTWNDLGSKFLLKFFPPTKNAQLRGEITNFQQKPSESTYEALDRFKDLLRRCPQHRLHEWVQLETLYRGLDGQTRSIVDASSGGSIIMKSYEKAHDLLEHMAMNSHQQQADRATSSQTVAGIHELDGMTALTAQVSSLTNMVKGLAIPSSNSSLQLSQVACVYCGGEYSYSQCSVNPESVNFVNNFNKGSNTNNPYSNTYNPGWR</sequence>
<evidence type="ECO:0000313" key="2">
    <source>
        <dbReference type="EMBL" id="KAK4269933.1"/>
    </source>
</evidence>
<dbReference type="Pfam" id="PF03732">
    <property type="entry name" value="Retrotrans_gag"/>
    <property type="match status" value="1"/>
</dbReference>
<keyword evidence="3" id="KW-1185">Reference proteome</keyword>
<accession>A0AAE1MQ96</accession>
<evidence type="ECO:0000259" key="1">
    <source>
        <dbReference type="Pfam" id="PF03732"/>
    </source>
</evidence>
<name>A0AAE1MQ96_9FABA</name>
<reference evidence="2" key="1">
    <citation type="submission" date="2023-10" db="EMBL/GenBank/DDBJ databases">
        <title>Chromosome-level genome of the transformable northern wattle, Acacia crassicarpa.</title>
        <authorList>
            <person name="Massaro I."/>
            <person name="Sinha N.R."/>
            <person name="Poethig S."/>
            <person name="Leichty A.R."/>
        </authorList>
    </citation>
    <scope>NUCLEOTIDE SEQUENCE</scope>
    <source>
        <strain evidence="2">Acra3RX</strain>
        <tissue evidence="2">Leaf</tissue>
    </source>
</reference>
<organism evidence="2 3">
    <name type="scientific">Acacia crassicarpa</name>
    <name type="common">northern wattle</name>
    <dbReference type="NCBI Taxonomy" id="499986"/>
    <lineage>
        <taxon>Eukaryota</taxon>
        <taxon>Viridiplantae</taxon>
        <taxon>Streptophyta</taxon>
        <taxon>Embryophyta</taxon>
        <taxon>Tracheophyta</taxon>
        <taxon>Spermatophyta</taxon>
        <taxon>Magnoliopsida</taxon>
        <taxon>eudicotyledons</taxon>
        <taxon>Gunneridae</taxon>
        <taxon>Pentapetalae</taxon>
        <taxon>rosids</taxon>
        <taxon>fabids</taxon>
        <taxon>Fabales</taxon>
        <taxon>Fabaceae</taxon>
        <taxon>Caesalpinioideae</taxon>
        <taxon>mimosoid clade</taxon>
        <taxon>Acacieae</taxon>
        <taxon>Acacia</taxon>
    </lineage>
</organism>
<feature type="domain" description="Retrotransposon gag" evidence="1">
    <location>
        <begin position="97"/>
        <end position="190"/>
    </location>
</feature>
<dbReference type="InterPro" id="IPR005162">
    <property type="entry name" value="Retrotrans_gag_dom"/>
</dbReference>
<dbReference type="EMBL" id="JAWXYG010000006">
    <property type="protein sequence ID" value="KAK4269933.1"/>
    <property type="molecule type" value="Genomic_DNA"/>
</dbReference>
<dbReference type="PANTHER" id="PTHR33223:SF11">
    <property type="entry name" value="ELEMENT PROTEIN, PUTATIVE-RELATED"/>
    <property type="match status" value="1"/>
</dbReference>
<gene>
    <name evidence="2" type="ORF">QN277_023027</name>
</gene>
<dbReference type="Proteomes" id="UP001293593">
    <property type="component" value="Unassembled WGS sequence"/>
</dbReference>
<proteinExistence type="predicted"/>
<dbReference type="PANTHER" id="PTHR33223">
    <property type="entry name" value="CCHC-TYPE DOMAIN-CONTAINING PROTEIN"/>
    <property type="match status" value="1"/>
</dbReference>